<feature type="compositionally biased region" description="Basic and acidic residues" evidence="1">
    <location>
        <begin position="21"/>
        <end position="38"/>
    </location>
</feature>
<accession>A0A834J8M2</accession>
<keyword evidence="2" id="KW-0812">Transmembrane</keyword>
<reference evidence="3" key="1">
    <citation type="journal article" date="2020" name="G3 (Bethesda)">
        <title>High-Quality Assemblies for Three Invasive Social Wasps from the &lt;i&gt;Vespula&lt;/i&gt; Genus.</title>
        <authorList>
            <person name="Harrop T.W.R."/>
            <person name="Guhlin J."/>
            <person name="McLaughlin G.M."/>
            <person name="Permina E."/>
            <person name="Stockwell P."/>
            <person name="Gilligan J."/>
            <person name="Le Lec M.F."/>
            <person name="Gruber M.A.M."/>
            <person name="Quinn O."/>
            <person name="Lovegrove M."/>
            <person name="Duncan E.J."/>
            <person name="Remnant E.J."/>
            <person name="Van Eeckhoven J."/>
            <person name="Graham B."/>
            <person name="Knapp R.A."/>
            <person name="Langford K.W."/>
            <person name="Kronenberg Z."/>
            <person name="Press M.O."/>
            <person name="Eacker S.M."/>
            <person name="Wilson-Rankin E.E."/>
            <person name="Purcell J."/>
            <person name="Lester P.J."/>
            <person name="Dearden P.K."/>
        </authorList>
    </citation>
    <scope>NUCLEOTIDE SEQUENCE</scope>
    <source>
        <strain evidence="3">Linc-1</strain>
    </source>
</reference>
<keyword evidence="2" id="KW-0472">Membrane</keyword>
<feature type="compositionally biased region" description="Polar residues" evidence="1">
    <location>
        <begin position="158"/>
        <end position="171"/>
    </location>
</feature>
<feature type="compositionally biased region" description="Acidic residues" evidence="1">
    <location>
        <begin position="1"/>
        <end position="20"/>
    </location>
</feature>
<keyword evidence="4" id="KW-1185">Reference proteome</keyword>
<dbReference type="Proteomes" id="UP000617340">
    <property type="component" value="Unassembled WGS sequence"/>
</dbReference>
<comment type="caution">
    <text evidence="3">The sequence shown here is derived from an EMBL/GenBank/DDBJ whole genome shotgun (WGS) entry which is preliminary data.</text>
</comment>
<evidence type="ECO:0000256" key="2">
    <source>
        <dbReference type="SAM" id="Phobius"/>
    </source>
</evidence>
<organism evidence="3 4">
    <name type="scientific">Vespula germanica</name>
    <name type="common">German yellow jacket</name>
    <name type="synonym">Paravespula germanica</name>
    <dbReference type="NCBI Taxonomy" id="30212"/>
    <lineage>
        <taxon>Eukaryota</taxon>
        <taxon>Metazoa</taxon>
        <taxon>Ecdysozoa</taxon>
        <taxon>Arthropoda</taxon>
        <taxon>Hexapoda</taxon>
        <taxon>Insecta</taxon>
        <taxon>Pterygota</taxon>
        <taxon>Neoptera</taxon>
        <taxon>Endopterygota</taxon>
        <taxon>Hymenoptera</taxon>
        <taxon>Apocrita</taxon>
        <taxon>Aculeata</taxon>
        <taxon>Vespoidea</taxon>
        <taxon>Vespidae</taxon>
        <taxon>Vespinae</taxon>
        <taxon>Vespula</taxon>
    </lineage>
</organism>
<proteinExistence type="predicted"/>
<sequence>MGDGDGDADGNGDGDGDGDGDSGRKDKFSSGKARDSRSSRVMKLQIEPSSNKKKKQTTTATTTTTTTTLGKFSAKIGRKLELVDQFKEASREYEKEQISINLKLPFPLYVSLRCLLLILIIVLIVLGYSSEFITPLKAEPFGVKSKASNVSPFPEFSSLDSSSGFNGRCSKNSSGDGDGRNGNRTEGTR</sequence>
<evidence type="ECO:0000256" key="1">
    <source>
        <dbReference type="SAM" id="MobiDB-lite"/>
    </source>
</evidence>
<feature type="region of interest" description="Disordered" evidence="1">
    <location>
        <begin position="1"/>
        <end position="64"/>
    </location>
</feature>
<evidence type="ECO:0000313" key="4">
    <source>
        <dbReference type="Proteomes" id="UP000617340"/>
    </source>
</evidence>
<feature type="compositionally biased region" description="Basic and acidic residues" evidence="1">
    <location>
        <begin position="177"/>
        <end position="189"/>
    </location>
</feature>
<protein>
    <submittedName>
        <fullName evidence="3">Uncharacterized protein</fullName>
    </submittedName>
</protein>
<keyword evidence="2" id="KW-1133">Transmembrane helix</keyword>
<evidence type="ECO:0000313" key="3">
    <source>
        <dbReference type="EMBL" id="KAF7381046.1"/>
    </source>
</evidence>
<feature type="transmembrane region" description="Helical" evidence="2">
    <location>
        <begin position="106"/>
        <end position="128"/>
    </location>
</feature>
<feature type="region of interest" description="Disordered" evidence="1">
    <location>
        <begin position="145"/>
        <end position="189"/>
    </location>
</feature>
<dbReference type="AlphaFoldDB" id="A0A834J8M2"/>
<gene>
    <name evidence="3" type="ORF">HZH68_015921</name>
</gene>
<name>A0A834J8M2_VESGE</name>
<dbReference type="EMBL" id="JACSDZ010000022">
    <property type="protein sequence ID" value="KAF7381046.1"/>
    <property type="molecule type" value="Genomic_DNA"/>
</dbReference>